<dbReference type="InterPro" id="IPR036047">
    <property type="entry name" value="F-box-like_dom_sf"/>
</dbReference>
<evidence type="ECO:0000313" key="3">
    <source>
        <dbReference type="Proteomes" id="UP001497457"/>
    </source>
</evidence>
<dbReference type="Proteomes" id="UP001497457">
    <property type="component" value="Chromosome 9rd"/>
</dbReference>
<evidence type="ECO:0000313" key="2">
    <source>
        <dbReference type="EMBL" id="CAL5093108.1"/>
    </source>
</evidence>
<organism evidence="2 3">
    <name type="scientific">Urochloa decumbens</name>
    <dbReference type="NCBI Taxonomy" id="240449"/>
    <lineage>
        <taxon>Eukaryota</taxon>
        <taxon>Viridiplantae</taxon>
        <taxon>Streptophyta</taxon>
        <taxon>Embryophyta</taxon>
        <taxon>Tracheophyta</taxon>
        <taxon>Spermatophyta</taxon>
        <taxon>Magnoliopsida</taxon>
        <taxon>Liliopsida</taxon>
        <taxon>Poales</taxon>
        <taxon>Poaceae</taxon>
        <taxon>PACMAD clade</taxon>
        <taxon>Panicoideae</taxon>
        <taxon>Panicodae</taxon>
        <taxon>Paniceae</taxon>
        <taxon>Melinidinae</taxon>
        <taxon>Urochloa</taxon>
    </lineage>
</organism>
<name>A0ABC9GFC8_9POAL</name>
<dbReference type="AlphaFoldDB" id="A0ABC9GFC8"/>
<dbReference type="Gene3D" id="1.20.1280.50">
    <property type="match status" value="1"/>
</dbReference>
<dbReference type="SMART" id="SM00256">
    <property type="entry name" value="FBOX"/>
    <property type="match status" value="1"/>
</dbReference>
<dbReference type="EMBL" id="OZ075119">
    <property type="protein sequence ID" value="CAL5093108.1"/>
    <property type="molecule type" value="Genomic_DNA"/>
</dbReference>
<evidence type="ECO:0000259" key="1">
    <source>
        <dbReference type="SMART" id="SM00256"/>
    </source>
</evidence>
<reference evidence="2" key="1">
    <citation type="submission" date="2024-10" db="EMBL/GenBank/DDBJ databases">
        <authorList>
            <person name="Ryan C."/>
        </authorList>
    </citation>
    <scope>NUCLEOTIDE SEQUENCE [LARGE SCALE GENOMIC DNA]</scope>
</reference>
<dbReference type="PANTHER" id="PTHR31264">
    <property type="entry name" value="OS07G0554500 PROTEIN-RELATED"/>
    <property type="match status" value="1"/>
</dbReference>
<feature type="domain" description="F-box" evidence="1">
    <location>
        <begin position="19"/>
        <end position="60"/>
    </location>
</feature>
<dbReference type="Pfam" id="PF12937">
    <property type="entry name" value="F-box-like"/>
    <property type="match status" value="1"/>
</dbReference>
<accession>A0ABC9GFC8</accession>
<dbReference type="SUPFAM" id="SSF81383">
    <property type="entry name" value="F-box domain"/>
    <property type="match status" value="1"/>
</dbReference>
<sequence length="364" mass="40834">MAAAARQIPIAAAAAQPVFPDEILEEIFLRLEAAADLARASAACPSFRRVVSARRFLRLFRSLHPAPLLGFLGRMGRSIRDDRFFPAEPPHRSASAARALDVVVCDPLHRRYVMIPPIPDDLAPASVPQYRMKALIPFLAPAGKDGDEEGSSFRIVSTLLFRNKFIAFVFSSCNQKWRRRSITRVGSSSFPFGSRGFTHFYAHGCIHWIVDSVCYSLMPDTLEMKFISFDLPPNSDGLKCAIVEAGEGRLGLLTLGDGSIDRFSKIWGNNGVGAEDWHYDKTIHLPKDCDGANYHWRILDASERYLPLLAIRRVYHDFRTPVLYFVLDLKTLLLERLCTLTADNRVSRVHLYASFPPPFAVPSI</sequence>
<dbReference type="InterPro" id="IPR001810">
    <property type="entry name" value="F-box_dom"/>
</dbReference>
<protein>
    <recommendedName>
        <fullName evidence="1">F-box domain-containing protein</fullName>
    </recommendedName>
</protein>
<proteinExistence type="predicted"/>
<dbReference type="PANTHER" id="PTHR31264:SF7">
    <property type="entry name" value="F-BOX DOMAIN CONTAINING PROTEIN, EXPRESSED"/>
    <property type="match status" value="1"/>
</dbReference>
<keyword evidence="3" id="KW-1185">Reference proteome</keyword>
<gene>
    <name evidence="2" type="ORF">URODEC1_LOCUS115225</name>
</gene>